<proteinExistence type="predicted"/>
<dbReference type="EMBL" id="GGMR01012473">
    <property type="protein sequence ID" value="MBY25092.1"/>
    <property type="molecule type" value="Transcribed_RNA"/>
</dbReference>
<name>A0A2S2P6V3_SCHGA</name>
<evidence type="ECO:0000313" key="1">
    <source>
        <dbReference type="EMBL" id="MBY25092.1"/>
    </source>
</evidence>
<dbReference type="AlphaFoldDB" id="A0A2S2P6V3"/>
<gene>
    <name evidence="1" type="ORF">g.101008</name>
</gene>
<reference evidence="1" key="1">
    <citation type="submission" date="2018-04" db="EMBL/GenBank/DDBJ databases">
        <title>Transcriptome of Schizaphis graminum biotype I.</title>
        <authorList>
            <person name="Scully E.D."/>
            <person name="Geib S.M."/>
            <person name="Palmer N.A."/>
            <person name="Koch K."/>
            <person name="Bradshaw J."/>
            <person name="Heng-Moss T."/>
            <person name="Sarath G."/>
        </authorList>
    </citation>
    <scope>NUCLEOTIDE SEQUENCE</scope>
</reference>
<organism evidence="1">
    <name type="scientific">Schizaphis graminum</name>
    <name type="common">Green bug aphid</name>
    <dbReference type="NCBI Taxonomy" id="13262"/>
    <lineage>
        <taxon>Eukaryota</taxon>
        <taxon>Metazoa</taxon>
        <taxon>Ecdysozoa</taxon>
        <taxon>Arthropoda</taxon>
        <taxon>Hexapoda</taxon>
        <taxon>Insecta</taxon>
        <taxon>Pterygota</taxon>
        <taxon>Neoptera</taxon>
        <taxon>Paraneoptera</taxon>
        <taxon>Hemiptera</taxon>
        <taxon>Sternorrhyncha</taxon>
        <taxon>Aphidomorpha</taxon>
        <taxon>Aphidoidea</taxon>
        <taxon>Aphididae</taxon>
        <taxon>Aphidini</taxon>
        <taxon>Schizaphis</taxon>
    </lineage>
</organism>
<accession>A0A2S2P6V3</accession>
<protein>
    <submittedName>
        <fullName evidence="1">Uncharacterized protein</fullName>
    </submittedName>
</protein>
<sequence>MVIAAITTTTVVIESFINRVGDFPGDKLLYNRDIIHSACLHQLGTASIGFASIDAIRTRLTEHGFRRPSMQRLCHSDRLTQSTLKLYNNDRYVASQSAR</sequence>